<evidence type="ECO:0000313" key="3">
    <source>
        <dbReference type="EMBL" id="KAG7529920.1"/>
    </source>
</evidence>
<evidence type="ECO:0000313" key="4">
    <source>
        <dbReference type="Proteomes" id="UP000812966"/>
    </source>
</evidence>
<dbReference type="SUPFAM" id="SSF51735">
    <property type="entry name" value="NAD(P)-binding Rossmann-fold domains"/>
    <property type="match status" value="1"/>
</dbReference>
<organism evidence="3 4">
    <name type="scientific">Filobasidium floriforme</name>
    <dbReference type="NCBI Taxonomy" id="5210"/>
    <lineage>
        <taxon>Eukaryota</taxon>
        <taxon>Fungi</taxon>
        <taxon>Dikarya</taxon>
        <taxon>Basidiomycota</taxon>
        <taxon>Agaricomycotina</taxon>
        <taxon>Tremellomycetes</taxon>
        <taxon>Filobasidiales</taxon>
        <taxon>Filobasidiaceae</taxon>
        <taxon>Filobasidium</taxon>
    </lineage>
</organism>
<dbReference type="GO" id="GO:0000166">
    <property type="term" value="F:nucleotide binding"/>
    <property type="evidence" value="ECO:0007669"/>
    <property type="project" value="InterPro"/>
</dbReference>
<dbReference type="Pfam" id="PF22685">
    <property type="entry name" value="Gal80p_C-like"/>
    <property type="match status" value="1"/>
</dbReference>
<dbReference type="Pfam" id="PF01408">
    <property type="entry name" value="GFO_IDH_MocA"/>
    <property type="match status" value="1"/>
</dbReference>
<dbReference type="Proteomes" id="UP000812966">
    <property type="component" value="Unassembled WGS sequence"/>
</dbReference>
<dbReference type="PANTHER" id="PTHR43708">
    <property type="entry name" value="CONSERVED EXPRESSED OXIDOREDUCTASE (EUROFUNG)"/>
    <property type="match status" value="1"/>
</dbReference>
<feature type="domain" description="Gfo/Idh/MocA-like oxidoreductase N-terminal" evidence="1">
    <location>
        <begin position="8"/>
        <end position="128"/>
    </location>
</feature>
<evidence type="ECO:0000259" key="2">
    <source>
        <dbReference type="Pfam" id="PF22685"/>
    </source>
</evidence>
<protein>
    <submittedName>
        <fullName evidence="3">Uncharacterized protein</fullName>
    </submittedName>
</protein>
<dbReference type="Gene3D" id="3.40.50.720">
    <property type="entry name" value="NAD(P)-binding Rossmann-like Domain"/>
    <property type="match status" value="1"/>
</dbReference>
<name>A0A8K0JIR4_9TREE</name>
<dbReference type="Gene3D" id="3.30.360.10">
    <property type="entry name" value="Dihydrodipicolinate Reductase, domain 2"/>
    <property type="match status" value="1"/>
</dbReference>
<accession>A0A8K0JIR4</accession>
<reference evidence="3" key="1">
    <citation type="submission" date="2020-04" db="EMBL/GenBank/DDBJ databases">
        <title>Analysis of mating type loci in Filobasidium floriforme.</title>
        <authorList>
            <person name="Nowrousian M."/>
        </authorList>
    </citation>
    <scope>NUCLEOTIDE SEQUENCE</scope>
    <source>
        <strain evidence="3">CBS 6242</strain>
    </source>
</reference>
<keyword evidence="4" id="KW-1185">Reference proteome</keyword>
<dbReference type="PANTHER" id="PTHR43708:SF1">
    <property type="entry name" value="GALACTOSE_LACTOSE METABOLISM REGULATORY PROTEIN GAL80"/>
    <property type="match status" value="1"/>
</dbReference>
<comment type="caution">
    <text evidence="3">The sequence shown here is derived from an EMBL/GenBank/DDBJ whole genome shotgun (WGS) entry which is preliminary data.</text>
</comment>
<dbReference type="InterPro" id="IPR000683">
    <property type="entry name" value="Gfo/Idh/MocA-like_OxRdtase_N"/>
</dbReference>
<dbReference type="InterPro" id="IPR036291">
    <property type="entry name" value="NAD(P)-bd_dom_sf"/>
</dbReference>
<dbReference type="EMBL" id="JABELV010000131">
    <property type="protein sequence ID" value="KAG7529920.1"/>
    <property type="molecule type" value="Genomic_DNA"/>
</dbReference>
<gene>
    <name evidence="3" type="ORF">FFLO_05325</name>
</gene>
<sequence>MTTSRKKNVALVGLSAKGSWASQAHLPYFKKSSLFKIHALQNSSKSSATSAAEAYSLDGVVPYGDPSETASDPEIDIVAVSVKVPMHKSLLLPAIDAGKDVFCEWPLARNLQEAREIVQLAKSKGVKNAIGLQARQDPAILKAKEIVRSGQIGEVMGTNMFGHGGIFTPSIKEDVAYLSDIDNGANLLTIPFGHAIVDDDGKPIRISHKTAHDYITVNARLIDSGGVADITYAPGNSLTGKGFYWEITGTEGSLVLEGPMGHVQIAPPTLKMATTAEPELRLVPLPRASDATYTIGKAWDAFVGVGLDEGHTVTTFEDALRRHEMIDAIYRSAESGRRENYV</sequence>
<dbReference type="AlphaFoldDB" id="A0A8K0JIR4"/>
<proteinExistence type="predicted"/>
<evidence type="ECO:0000259" key="1">
    <source>
        <dbReference type="Pfam" id="PF01408"/>
    </source>
</evidence>
<dbReference type="InterPro" id="IPR051317">
    <property type="entry name" value="Gfo/Idh/MocA_oxidoreduct"/>
</dbReference>
<feature type="domain" description="Gal80p-like C-terminal" evidence="2">
    <location>
        <begin position="138"/>
        <end position="196"/>
    </location>
</feature>
<dbReference type="InterPro" id="IPR055080">
    <property type="entry name" value="Gal80p-like_C"/>
</dbReference>
<dbReference type="SUPFAM" id="SSF55347">
    <property type="entry name" value="Glyceraldehyde-3-phosphate dehydrogenase-like, C-terminal domain"/>
    <property type="match status" value="1"/>
</dbReference>